<accession>A0ABZ2K3Y0</accession>
<evidence type="ECO:0000256" key="2">
    <source>
        <dbReference type="SAM" id="SignalP"/>
    </source>
</evidence>
<dbReference type="PANTHER" id="PTHR11851:SF224">
    <property type="entry name" value="PROCESSING PROTEASE"/>
    <property type="match status" value="1"/>
</dbReference>
<evidence type="ECO:0000313" key="5">
    <source>
        <dbReference type="EMBL" id="WXA92809.1"/>
    </source>
</evidence>
<keyword evidence="2" id="KW-0732">Signal</keyword>
<dbReference type="InterPro" id="IPR011765">
    <property type="entry name" value="Pept_M16_N"/>
</dbReference>
<dbReference type="RefSeq" id="WP_394843409.1">
    <property type="nucleotide sequence ID" value="NZ_CP089982.1"/>
</dbReference>
<evidence type="ECO:0000256" key="1">
    <source>
        <dbReference type="SAM" id="MobiDB-lite"/>
    </source>
</evidence>
<feature type="compositionally biased region" description="Pro residues" evidence="1">
    <location>
        <begin position="31"/>
        <end position="40"/>
    </location>
</feature>
<dbReference type="Pfam" id="PF00675">
    <property type="entry name" value="Peptidase_M16"/>
    <property type="match status" value="1"/>
</dbReference>
<dbReference type="Proteomes" id="UP001379533">
    <property type="component" value="Chromosome"/>
</dbReference>
<feature type="chain" id="PRO_5045467533" evidence="2">
    <location>
        <begin position="20"/>
        <end position="507"/>
    </location>
</feature>
<organism evidence="5 6">
    <name type="scientific">Pendulispora brunnea</name>
    <dbReference type="NCBI Taxonomy" id="2905690"/>
    <lineage>
        <taxon>Bacteria</taxon>
        <taxon>Pseudomonadati</taxon>
        <taxon>Myxococcota</taxon>
        <taxon>Myxococcia</taxon>
        <taxon>Myxococcales</taxon>
        <taxon>Sorangiineae</taxon>
        <taxon>Pendulisporaceae</taxon>
        <taxon>Pendulispora</taxon>
    </lineage>
</organism>
<dbReference type="InterPro" id="IPR011249">
    <property type="entry name" value="Metalloenz_LuxS/M16"/>
</dbReference>
<dbReference type="InterPro" id="IPR050361">
    <property type="entry name" value="MPP/UQCRC_Complex"/>
</dbReference>
<feature type="domain" description="Peptidase M16 N-terminal" evidence="3">
    <location>
        <begin position="84"/>
        <end position="205"/>
    </location>
</feature>
<protein>
    <submittedName>
        <fullName evidence="5">Insulinase family protein</fullName>
    </submittedName>
</protein>
<dbReference type="PROSITE" id="PS51257">
    <property type="entry name" value="PROKAR_LIPOPROTEIN"/>
    <property type="match status" value="1"/>
</dbReference>
<evidence type="ECO:0000259" key="3">
    <source>
        <dbReference type="Pfam" id="PF00675"/>
    </source>
</evidence>
<feature type="region of interest" description="Disordered" evidence="1">
    <location>
        <begin position="26"/>
        <end position="66"/>
    </location>
</feature>
<proteinExistence type="predicted"/>
<dbReference type="Gene3D" id="3.30.830.10">
    <property type="entry name" value="Metalloenzyme, LuxS/M16 peptidase-like"/>
    <property type="match status" value="2"/>
</dbReference>
<dbReference type="EMBL" id="CP089982">
    <property type="protein sequence ID" value="WXA92809.1"/>
    <property type="molecule type" value="Genomic_DNA"/>
</dbReference>
<dbReference type="SUPFAM" id="SSF63411">
    <property type="entry name" value="LuxS/MPP-like metallohydrolase"/>
    <property type="match status" value="2"/>
</dbReference>
<feature type="domain" description="Peptidase M16 C-terminal" evidence="4">
    <location>
        <begin position="230"/>
        <end position="408"/>
    </location>
</feature>
<evidence type="ECO:0000259" key="4">
    <source>
        <dbReference type="Pfam" id="PF05193"/>
    </source>
</evidence>
<dbReference type="InterPro" id="IPR007863">
    <property type="entry name" value="Peptidase_M16_C"/>
</dbReference>
<sequence length="507" mass="53093">MTFKYVKHALLLATVLAAACGGETVETKPPAVAPPKPVPAAPAAEADPLGPRPNVDPPPPFTPPAPAVFRTANGMTVWLLERHALPMVAIDVALPIGSASDPAGEGGLAWATANMLDEGAGSRGALELARAVDQLGASLSATAGTDRSGVSLFVLKRNLAPAFDLLADVVTRPRFDATEWKRVHELWTNDLKSRTRDPRAVASVVASAALHGADQPYGHPVSGTLASAAKIDLARVKRFYQANWRPDQATIVAVGDVTRAELTAALDKAFAGWKAPAAAPAAKAAPAAEPKGARSRLIVVDRADAPQSQITIVRPGPTVSEPDAVLADRANIALGGSFTSRLNLDLREEHGWTYGAGSRVSAMRQAGTIGLSSAVHTENTGDAVKAMLNDAEVYATKGLTPAEVDLTRMMARVDVVQAYEHVSSTATLLGNDAALGLPATYEAEAALRRDSATKADLDRVAQRYFHPKDAIVVIVGPQAKVLPQLAQVEGLPKPEFFDAEGNPRAAK</sequence>
<dbReference type="PANTHER" id="PTHR11851">
    <property type="entry name" value="METALLOPROTEASE"/>
    <property type="match status" value="1"/>
</dbReference>
<feature type="signal peptide" evidence="2">
    <location>
        <begin position="1"/>
        <end position="19"/>
    </location>
</feature>
<dbReference type="Pfam" id="PF05193">
    <property type="entry name" value="Peptidase_M16_C"/>
    <property type="match status" value="1"/>
</dbReference>
<name>A0ABZ2K3Y0_9BACT</name>
<keyword evidence="6" id="KW-1185">Reference proteome</keyword>
<feature type="compositionally biased region" description="Pro residues" evidence="1">
    <location>
        <begin position="50"/>
        <end position="66"/>
    </location>
</feature>
<evidence type="ECO:0000313" key="6">
    <source>
        <dbReference type="Proteomes" id="UP001379533"/>
    </source>
</evidence>
<reference evidence="5 6" key="1">
    <citation type="submission" date="2021-12" db="EMBL/GenBank/DDBJ databases">
        <title>Discovery of the Pendulisporaceae a myxobacterial family with distinct sporulation behavior and unique specialized metabolism.</title>
        <authorList>
            <person name="Garcia R."/>
            <person name="Popoff A."/>
            <person name="Bader C.D."/>
            <person name="Loehr J."/>
            <person name="Walesch S."/>
            <person name="Walt C."/>
            <person name="Boldt J."/>
            <person name="Bunk B."/>
            <person name="Haeckl F.J.F.P.J."/>
            <person name="Gunesch A.P."/>
            <person name="Birkelbach J."/>
            <person name="Nuebel U."/>
            <person name="Pietschmann T."/>
            <person name="Bach T."/>
            <person name="Mueller R."/>
        </authorList>
    </citation>
    <scope>NUCLEOTIDE SEQUENCE [LARGE SCALE GENOMIC DNA]</scope>
    <source>
        <strain evidence="5 6">MSr12523</strain>
    </source>
</reference>
<gene>
    <name evidence="5" type="ORF">LZC95_40975</name>
</gene>